<dbReference type="EMBL" id="CXOI01000007">
    <property type="protein sequence ID" value="CTP83372.1"/>
    <property type="molecule type" value="Genomic_DNA"/>
</dbReference>
<sequence length="5348" mass="583014">MTPFDMPPAVTNPVHPLSSAQQGVWLGQLLAPDQPSYTIGCVMHFEGNLRREIWEQAVAAVIARHDALRTVLVEGSPLPGQRVLETLSFSLPWHDYSAGPDGEQRALAHIRQATTRSFLGYGQPLWDIQWLQASATRGYCLYLCHHLIADGVSMGMLARQVVDCYNQRLSGEPDQLPAPSYLQALDADVAYIGSSRYKRDLAYWHTCLNMRPEPLHPAATVVLGHQPSVQLNCVLDTPVFLGLSTLAERLGGSFTSLIIACLANCLARLGNHQAPIAIGLAIHNRHNRIERAMFGMLSTQLPLYLAAAPRADIATAMRTIAAQLRTAMRHARCPLQHALRELGEAGQLAPRPFDVSVSVEDFSAFGDAPIAGGAWHMLPLHAGYEDTALSVFVRRYSPQHPIVLEFNVNPDRLPVPLAEQALAALRQMLLALLEEPHAPLARLPLLTSSQREQVLYTFNDRAGQPPSDRQVHHAFERQAAATPNAIALVCDGDTLDYAALEAQANQLAHHLCALGVAPDERVAICLPRGIAMVVAVLATLKAGAAYVPLDPTYPAERQAYMLQDCQARVLLTTTAAAAALAVPADLIVLYADAAPAAWHGLPTTPPARAGSPQHAAYVIYTSGSTGRPKGVVMPHGPLLNLLQWEAEHCADAELHALRTLQFSALGFDASFQEIFSTLGTGGTLVLIDDTQRRDAHALYRHVCAQRIERLYMPYIALQSLAETVLADPVLDALDCPLRQVLTAGEQLRITLAIRAFFARRSACRLHNYYGPTETHVASAHLLPADTATWPLLPSIGSALPDTPLYVLDAGRQPLPVGATGELYIAGVQVARGYLHRPALTAERFVPDPFATQPGQRMYRTGDLARWRADGEMEFLGRNDDQVKLRGFRIEPGEIEAALQACPGVREAAVLLREDRPGDKRLVAYLVGAGLQVEHLHDRLAAQVPEYMLPTAYVVLSAIPTTTHGKLDRQALPAPDATALAVPDYAPPEGELETQLATLWCELLGVERVGRHDSFFALGGHSLLGVQLIARIRSALCLELPLATLFAQPRLAELAFALAHAVPSALQAIVPVPHPEPLPLSFAQQRLWVLAQFDARADLAYLIPGTVALRGALNVAALQRALDRILARHEALRTRFVATEDGAAQVIDPVEMGVPLEYIDLRHASDPQAAAQRYAEQETTRAFDLARGPLLRARLLQRAENDHLLLVTLHHLVADGWSIGVLLHELGALYSAFAQGQPDPLPPLPIQYADYTLWQRRWIDATLLQRQRQFWLDHLGDAPARLALPTDRPRPPEQDYAGDAIAVTLDAARTQALIALSQRHGATLFMTLLAAWGALLARLAGQDQVVIGTPIAQRTRAETASLIGLLVNTQALHLDLRADPSVAELLAQVRATALAAQAHQDLPFEQLIEALNPVRSLAYSPVFQVMFTWQNTPHVELAMSGLRSDVLPGPARDAKYDLDLDLRLEGGCIVGSLRFATALFDADTVQRQWDSFDVLLDGILGDTQARVSRLPLLAPAQQQQQLQAFHAGDRVGDTSAADPCNVALLFAQQALATPQAIALACGDATLSYQQLDCRSNQLAHRLIALGARPDRCVALCLPRGIAQIVAVLAVLKAGAAYLPLEPSQPDERLAAVLADAQPVLLLVDELECAAFVGNQSTPVQTIAALQAAASNDPEHAPPVPPPYPQQLAYVIYTSGSTGRPKGVMVAHHGLSVRLQDLIHTYGLGPQDRVLQFATLAFDASVEELFGALCSGATLVLRDDGWLDIERFWTRCAQAGISVIDLPTRFWADLCAQSLDIPTCVRQVIVGGEALTPAMRQRWLQGARAPLLDTYGPTEAIVVASAQAVDADAPIGIGRPLGATRAYVLDRAGHALPTGACGELHLGGLALARGYLGRPDLTAERFVPDPFADQPGQRMYKSGDLACWRADGTLDFLGRNDRQVKLRGFRIELGEIESALRGCAGIDDALVLAREDRHDDRQLVAYLIGQDIAVSSVHATLSDRLPDYMLPAAYAVLASWPLTASGKLDRAALPDPHAQAFNAQAYAAPEGELEATLAALWSELLGVEQIGRHDSFFALGGHSLLALRLISRIRSTLGLELTLAALFAQPRLAEMAQALASTAASQLPAIVPLPREGDLPLSFAQQRLWFLAQLDAQADLAYAMPGGVELHGALDLAALQQALDRIVARHEALRTTFVASGDSAIQRIAPPEVGFALDCIDLRHAHDPDADAQRLAEQEANTPFDLEHGPLIRGRLLRLAEHRHRLLVTMHHIVTDGWSIGLLLRELGALYAAFVQGQPDPLPPLPIQYADYTLWQRRWLDGPVLQRQLDFWRDHLEGAPALLALPTDRPRPALQDYRGDSVDLTLDADLTEALTALSQRHGTTLFMTVLAAWGALLARLSGQDEAVIGTPIANRTCSELEPLIGFFVNTQALRIDLRVNPSVAELLAQVRATAVAAQEHQDLPFEQVIEALNPARHLGHHPVFQAMLVWQNNVDVALDLPGLHSRVLEQDNTTAKFDLQLTLQAQDARIAGQLTYATALFERDTIERHLAQFVALLRGIVADDNIRVDRLPLSSALERQQWLHMLTRQHTTFDDARCLPAVFEQQVARIPQAIALVDGERELSYAELDTRANRLAHHLIAHGVGPEDRVALFLQRGIDLVVAILAVLKAGAAYLPMDPAYPAERLAFMLDDAQPRLLLAHRELAAALPTDARIATVWMDAEADAWAQQPAHAPQRTDLLPQHPAYVIYTSGSTGTPKGVVVAHAQVVRLLHATHACVAPTAEDVWTLFHSCAFDFSVWELWGALAHGGRLVVVPQHTARDPVAFHALLCRQRVSVLNQTPSAFQALLDAQRDSSLQHNLRMVIFGGEALQPANLAAWFTQHGQRTALLNMYGITETTVHVTAHALTEHDVARADLSPIGVPLADLRAYVLAADGQCLPIGVAGELHVAGAGLARGYLGRPGLTAERFVPDPFAEHHGERMYKTGDLARWRADGSLEYLGRNDEQVKLRGFRIELGEIQAALRSCDGVRQAAVVVREDNTGDKRLVAYVVGDDEVVLNAEALRTQLGARLPDYMLPAAYVQLDALPLTANGKLDRRALPAPDTDALATQAYVAPEGERETLLADLWHELLGVERVGRYDNFFALGGHSLLAVRLISRIRTSLGLEMPLTTVFAQPRLADLAQALDSAAASTLPAIVPADRSQPLPLSFAQQRLWFLAQLDAQADLAYLMPNGLRLRGRLNRDALRHALDRIVARHATLRTRIALHQNEPVQIIDADNVGFRLCEHDLGTSPDPQAQAQIHAEQEAQTPFDLAHDTLARGHLLHLGEDDHVLLVTLHHLVSDGWSMSLLVRELSTLYAAFALGQPDPLPPLPLQYADIAVWQRRWIGGQILQRQRDFWVEHLHDALPLLELPTDRARPPRQDYRGAMVDFVLDAELTAALKTLSQHHGATLFMTLFAAWGVLLSRLSGQDQVVIGTPVANRHRSEFEPLIGLFVNTQALRIDLRGNPSVAELLAQVRATALAAQAHQDLPFEQVIEALNPARSLAHHPVFQVMFVWQNTPDRDIVLPGLELHPMQQTLAVGKFDLDVTLEERHGCIVGSLGYATALFDRSSIDRHLAQFVTLLRGMLADDSVRVARLPLLPAGEHTQLQGFNVTTNDLGGTGYLHRQIEAQAQRTPQAIAVVEAQVELTYAELDARANRLAHHLIALGVAPEDRVALCLPRSLDLIVALLAVLKAGGAYLPLETDTPPARLDGMLADARPSVLLTRRDTAATLAPRDDLHTVLLDAEPAAWSSAPAHAPIVTALHPQHPAYVIYTSGSTGKPKGVINTHAAIDNRLLWMQQALQLQPEQRVLQKTPVGFDVSVWELFWPLRVGARLVLAEPGGHKDPAYLTDLIEQAGIDTVHFVPSMLRAFLEALPDGACASLRRIVCSGEALPADLASTVRARLPQARLYNLYGPTEAAVDVSVWECTEADIHSVPIGRPIANTQLHVLDVQRQLSPIGVAGELQIAGVQLARGYLGRPDLTAERFVPDPFAEQPGQRMYRTGDLARWRADGALDYLGRNDHQVKLRGVRIELGEIEAALRDCDGVREAVVIARDDTGEQRLIAYLVGDTLAVAPALLRTQLRTRLPDYMLPAAYVQLDALPLTPNGKLDSRALPAPDDQSLDLHVYVAPQGELEHVMAALWSELLGVEQVGRNDDFFAVGGHSLLAVKLIERLRRLGWRLDVRNLFSTPTLASLADGLAAASEVIVPPNRIGPACTRITSDLLPLVELTQAEIDTVVATVAGGVSNVQDIYPLASLQEGLLFHHLANPLADPYLHSVLLSFPSRDQLDAFLDALDQVVARHDMLRTGFAWQGLSAPVQVVWRQATLARRLHVFDGPDPAAQLQAWMHAPAAALSLQQAPLIHAHLAHDPVAGRWLFGLQHHHLVMDHTTLELVIEEVQAHLSGRQQHLPAPLPFRDFIAHARNGMSEQDHQAFFTEMLGDIDTPTAPFGALAPVNGPASLQRIQRPLPAALAHTLRMQARRHGVSVASIFHLAYALLLARSSGRDEAVFGTVLFGRMHASVGVDRVLGMFLNTLPIRLGGAHDNVLQAVRHTQLCLARLLHHEHAPLALAQRCSRLDPALPLLNALLNYRYAGGSNVLSTTQDDPLQDVQQIAGQERTHYPLLVSIDDHSEAGGFSFDVQCVQEIGAERIAAMLQQTLHVLVQALEQAPQTALRALDLLTEEERASVHALSRSKATYADNRCLHSVFEQQVAQAPQAIAVVHEDHALSYAELDARANQLAHHLIAYGIGPEDRVALFLQRGIDLVVAVLAVLKAGAAYLPMDPVYPAQRLAFMLDDAQPRLLLAHRELAATLPTDSRIATVWLDAEADAWAQQPAHAPQRPDLRPQHPAYVIYTSGSTGTPKGVVVAHAQVVRLLHATHACVAPTADDVWTLFHSCAFDFSVWELWGALAHGGRLVVVPQHTARDPVAFHALLCQQRVSVLNQTPSAFQALLEAQRHSDVQHNLRLVIFGGEALQPATLAPWFAQHGQRTALINMYGITETTVVNTAYALTAQDAQRPGHSPIGVPQADLRAYVLAGDGRCLPIGVVGELHLAGPGLARGYLGRPGLTAERFVPDPFADQPGERMYKSGDLARWRADGSLEYLGRNDEQVKIRGFRIELGEIQATLLGCDGVRQAAAVVREDNTDDKRLVAYLVGDADVSLDTDALRTQLGARLPDYMLPAAYVQLAALPLTANGKLDRRALPAPDADALAVQAYMAPEGELETLLAALWCELLGVERVGRHDSFFALGGHSLLTVRLSAAIRQNLQCDLPIQSLFAQATLQQMAYLVLSTRLQQLQAADAADFLSKAKLER</sequence>
<evidence type="ECO:0000256" key="3">
    <source>
        <dbReference type="ARBA" id="ARBA00022450"/>
    </source>
</evidence>
<dbReference type="CDD" id="cd19531">
    <property type="entry name" value="LCL_NRPS-like"/>
    <property type="match status" value="3"/>
</dbReference>
<dbReference type="CDD" id="cd17651">
    <property type="entry name" value="A_NRPS_VisG_like"/>
    <property type="match status" value="1"/>
</dbReference>
<evidence type="ECO:0000313" key="7">
    <source>
        <dbReference type="EMBL" id="CTP83372.1"/>
    </source>
</evidence>
<protein>
    <submittedName>
        <fullName evidence="7">Non-ribosomal peptide synthetase</fullName>
    </submittedName>
</protein>
<dbReference type="Gene3D" id="2.30.38.10">
    <property type="entry name" value="Luciferase, Domain 3"/>
    <property type="match status" value="5"/>
</dbReference>
<gene>
    <name evidence="7" type="ORF">XTALMG727_0600</name>
</gene>
<dbReference type="SUPFAM" id="SSF56801">
    <property type="entry name" value="Acetyl-CoA synthetase-like"/>
    <property type="match status" value="5"/>
</dbReference>
<dbReference type="FunFam" id="3.40.50.980:FF:000002">
    <property type="entry name" value="Enterobactin synthetase component F"/>
    <property type="match status" value="3"/>
</dbReference>
<dbReference type="GO" id="GO:0047527">
    <property type="term" value="F:2,3-dihydroxybenzoate-serine ligase activity"/>
    <property type="evidence" value="ECO:0007669"/>
    <property type="project" value="TreeGrafter"/>
</dbReference>
<dbReference type="NCBIfam" id="NF003417">
    <property type="entry name" value="PRK04813.1"/>
    <property type="match status" value="5"/>
</dbReference>
<dbReference type="CDD" id="cd17643">
    <property type="entry name" value="A_NRPS_Cytc1-like"/>
    <property type="match status" value="2"/>
</dbReference>
<reference evidence="8" key="1">
    <citation type="submission" date="2015-07" db="EMBL/GenBank/DDBJ databases">
        <authorList>
            <person name="Wibberg D."/>
        </authorList>
    </citation>
    <scope>NUCLEOTIDE SEQUENCE [LARGE SCALE GENOMIC DNA]</scope>
</reference>
<dbReference type="PROSITE" id="PS00455">
    <property type="entry name" value="AMP_BINDING"/>
    <property type="match status" value="5"/>
</dbReference>
<dbReference type="Gene3D" id="3.40.50.1820">
    <property type="entry name" value="alpha/beta hydrolase"/>
    <property type="match status" value="1"/>
</dbReference>
<dbReference type="InterPro" id="IPR020806">
    <property type="entry name" value="PKS_PP-bd"/>
</dbReference>
<feature type="domain" description="Carrier" evidence="6">
    <location>
        <begin position="5253"/>
        <end position="5328"/>
    </location>
</feature>
<dbReference type="Pfam" id="PF13193">
    <property type="entry name" value="AMP-binding_C"/>
    <property type="match status" value="4"/>
</dbReference>
<dbReference type="GO" id="GO:0072330">
    <property type="term" value="P:monocarboxylic acid biosynthetic process"/>
    <property type="evidence" value="ECO:0007669"/>
    <property type="project" value="UniProtKB-ARBA"/>
</dbReference>
<organism evidence="7 8">
    <name type="scientific">Xanthomonas graminis pv. arrhenatheri LMG 727</name>
    <dbReference type="NCBI Taxonomy" id="1195923"/>
    <lineage>
        <taxon>Bacteria</taxon>
        <taxon>Pseudomonadati</taxon>
        <taxon>Pseudomonadota</taxon>
        <taxon>Gammaproteobacteria</taxon>
        <taxon>Lysobacterales</taxon>
        <taxon>Lysobacteraceae</taxon>
        <taxon>Xanthomonas</taxon>
        <taxon>Xanthomonas translucens group</taxon>
        <taxon>Xanthomonas graminis</taxon>
    </lineage>
</organism>
<keyword evidence="5" id="KW-0436">Ligase</keyword>
<dbReference type="InterPro" id="IPR020845">
    <property type="entry name" value="AMP-binding_CS"/>
</dbReference>
<feature type="domain" description="Carrier" evidence="6">
    <location>
        <begin position="4164"/>
        <end position="4238"/>
    </location>
</feature>
<dbReference type="Pfam" id="PF00668">
    <property type="entry name" value="Condensation"/>
    <property type="match status" value="5"/>
</dbReference>
<keyword evidence="8" id="KW-1185">Reference proteome</keyword>
<keyword evidence="3" id="KW-0596">Phosphopantetheine</keyword>
<evidence type="ECO:0000313" key="8">
    <source>
        <dbReference type="Proteomes" id="UP000046187"/>
    </source>
</evidence>
<feature type="domain" description="Carrier" evidence="6">
    <location>
        <begin position="986"/>
        <end position="1061"/>
    </location>
</feature>
<dbReference type="FunFam" id="3.40.50.12780:FF:000012">
    <property type="entry name" value="Non-ribosomal peptide synthetase"/>
    <property type="match status" value="5"/>
</dbReference>
<dbReference type="PANTHER" id="PTHR45527">
    <property type="entry name" value="NONRIBOSOMAL PEPTIDE SYNTHETASE"/>
    <property type="match status" value="1"/>
</dbReference>
<dbReference type="FunFam" id="3.30.559.10:FF:000012">
    <property type="entry name" value="Non-ribosomal peptide synthetase"/>
    <property type="match status" value="2"/>
</dbReference>
<dbReference type="SMART" id="SM00823">
    <property type="entry name" value="PKS_PP"/>
    <property type="match status" value="5"/>
</dbReference>
<dbReference type="Gene3D" id="3.30.559.10">
    <property type="entry name" value="Chloramphenicol acetyltransferase-like domain"/>
    <property type="match status" value="5"/>
</dbReference>
<evidence type="ECO:0000256" key="1">
    <source>
        <dbReference type="ARBA" id="ARBA00001957"/>
    </source>
</evidence>
<dbReference type="CDD" id="cd17646">
    <property type="entry name" value="A_NRPS_AB3403-like"/>
    <property type="match status" value="1"/>
</dbReference>
<dbReference type="InterPro" id="IPR023213">
    <property type="entry name" value="CAT-like_dom_sf"/>
</dbReference>
<dbReference type="NCBIfam" id="NF004282">
    <property type="entry name" value="PRK05691.1"/>
    <property type="match status" value="6"/>
</dbReference>
<comment type="similarity">
    <text evidence="2">Belongs to the ATP-dependent AMP-binding enzyme family.</text>
</comment>
<dbReference type="GO" id="GO:0009239">
    <property type="term" value="P:enterobactin biosynthetic process"/>
    <property type="evidence" value="ECO:0007669"/>
    <property type="project" value="TreeGrafter"/>
</dbReference>
<accession>A0A0K2ZEM0</accession>
<dbReference type="GO" id="GO:0009366">
    <property type="term" value="C:enterobactin synthetase complex"/>
    <property type="evidence" value="ECO:0007669"/>
    <property type="project" value="TreeGrafter"/>
</dbReference>
<evidence type="ECO:0000256" key="5">
    <source>
        <dbReference type="ARBA" id="ARBA00022598"/>
    </source>
</evidence>
<dbReference type="Gene3D" id="3.30.559.30">
    <property type="entry name" value="Nonribosomal peptide synthetase, condensation domain"/>
    <property type="match status" value="5"/>
</dbReference>
<dbReference type="GO" id="GO:0031177">
    <property type="term" value="F:phosphopantetheine binding"/>
    <property type="evidence" value="ECO:0007669"/>
    <property type="project" value="InterPro"/>
</dbReference>
<dbReference type="FunFam" id="3.30.300.30:FF:000010">
    <property type="entry name" value="Enterobactin synthetase component F"/>
    <property type="match status" value="5"/>
</dbReference>
<dbReference type="InterPro" id="IPR025110">
    <property type="entry name" value="AMP-bd_C"/>
</dbReference>
<dbReference type="SUPFAM" id="SSF52777">
    <property type="entry name" value="CoA-dependent acyltransferases"/>
    <property type="match status" value="10"/>
</dbReference>
<evidence type="ECO:0000256" key="4">
    <source>
        <dbReference type="ARBA" id="ARBA00022553"/>
    </source>
</evidence>
<dbReference type="FunFam" id="2.30.38.10:FF:000001">
    <property type="entry name" value="Non-ribosomal peptide synthetase PvdI"/>
    <property type="match status" value="4"/>
</dbReference>
<proteinExistence type="inferred from homology"/>
<dbReference type="Pfam" id="PF00550">
    <property type="entry name" value="PP-binding"/>
    <property type="match status" value="5"/>
</dbReference>
<dbReference type="PROSITE" id="PS50075">
    <property type="entry name" value="CARRIER"/>
    <property type="match status" value="5"/>
</dbReference>
<dbReference type="Proteomes" id="UP000046187">
    <property type="component" value="Unassembled WGS sequence"/>
</dbReference>
<name>A0A0K2ZEM0_9XANT</name>
<dbReference type="FunFam" id="1.10.1200.10:FF:000005">
    <property type="entry name" value="Nonribosomal peptide synthetase 1"/>
    <property type="match status" value="2"/>
</dbReference>
<dbReference type="CDD" id="cd19544">
    <property type="entry name" value="E-C_NRPS"/>
    <property type="match status" value="1"/>
</dbReference>
<dbReference type="FunFam" id="3.40.50.980:FF:000001">
    <property type="entry name" value="Non-ribosomal peptide synthetase"/>
    <property type="match status" value="3"/>
</dbReference>
<dbReference type="NCBIfam" id="TIGR01733">
    <property type="entry name" value="AA-adenyl-dom"/>
    <property type="match status" value="5"/>
</dbReference>
<dbReference type="FunFam" id="3.30.559.30:FF:000001">
    <property type="entry name" value="Non-ribosomal peptide synthetase"/>
    <property type="match status" value="1"/>
</dbReference>
<dbReference type="Gene3D" id="3.30.300.30">
    <property type="match status" value="5"/>
</dbReference>
<evidence type="ECO:0000256" key="2">
    <source>
        <dbReference type="ARBA" id="ARBA00006432"/>
    </source>
</evidence>
<dbReference type="InterPro" id="IPR010071">
    <property type="entry name" value="AA_adenyl_dom"/>
</dbReference>
<feature type="domain" description="Carrier" evidence="6">
    <location>
        <begin position="3107"/>
        <end position="3182"/>
    </location>
</feature>
<dbReference type="FunFam" id="1.10.1200.10:FF:000016">
    <property type="entry name" value="Non-ribosomal peptide synthase"/>
    <property type="match status" value="3"/>
</dbReference>
<dbReference type="CDD" id="cd05930">
    <property type="entry name" value="A_NRPS"/>
    <property type="match status" value="1"/>
</dbReference>
<dbReference type="InterPro" id="IPR009081">
    <property type="entry name" value="PP-bd_ACP"/>
</dbReference>
<dbReference type="PROSITE" id="PS00012">
    <property type="entry name" value="PHOSPHOPANTETHEINE"/>
    <property type="match status" value="5"/>
</dbReference>
<dbReference type="InterPro" id="IPR029058">
    <property type="entry name" value="AB_hydrolase_fold"/>
</dbReference>
<dbReference type="InterPro" id="IPR001242">
    <property type="entry name" value="Condensation_dom"/>
</dbReference>
<dbReference type="InterPro" id="IPR045851">
    <property type="entry name" value="AMP-bd_C_sf"/>
</dbReference>
<evidence type="ECO:0000259" key="6">
    <source>
        <dbReference type="PROSITE" id="PS50075"/>
    </source>
</evidence>
<keyword evidence="4" id="KW-0597">Phosphoprotein</keyword>
<dbReference type="InterPro" id="IPR006162">
    <property type="entry name" value="Ppantetheine_attach_site"/>
</dbReference>
<dbReference type="PANTHER" id="PTHR45527:SF1">
    <property type="entry name" value="FATTY ACID SYNTHASE"/>
    <property type="match status" value="1"/>
</dbReference>
<dbReference type="GO" id="GO:0005829">
    <property type="term" value="C:cytosol"/>
    <property type="evidence" value="ECO:0007669"/>
    <property type="project" value="TreeGrafter"/>
</dbReference>
<dbReference type="GO" id="GO:0043041">
    <property type="term" value="P:amino acid activation for nonribosomal peptide biosynthetic process"/>
    <property type="evidence" value="ECO:0007669"/>
    <property type="project" value="TreeGrafter"/>
</dbReference>
<dbReference type="InterPro" id="IPR036736">
    <property type="entry name" value="ACP-like_sf"/>
</dbReference>
<feature type="domain" description="Carrier" evidence="6">
    <location>
        <begin position="2042"/>
        <end position="2117"/>
    </location>
</feature>
<dbReference type="Pfam" id="PF00501">
    <property type="entry name" value="AMP-binding"/>
    <property type="match status" value="5"/>
</dbReference>
<dbReference type="Gene3D" id="1.10.1200.10">
    <property type="entry name" value="ACP-like"/>
    <property type="match status" value="4"/>
</dbReference>
<dbReference type="Gene3D" id="3.40.50.980">
    <property type="match status" value="10"/>
</dbReference>
<dbReference type="SUPFAM" id="SSF47336">
    <property type="entry name" value="ACP-like"/>
    <property type="match status" value="5"/>
</dbReference>
<comment type="cofactor">
    <cofactor evidence="1">
        <name>pantetheine 4'-phosphate</name>
        <dbReference type="ChEBI" id="CHEBI:47942"/>
    </cofactor>
</comment>
<dbReference type="InterPro" id="IPR000873">
    <property type="entry name" value="AMP-dep_synth/lig_dom"/>
</dbReference>